<keyword evidence="1" id="KW-0472">Membrane</keyword>
<dbReference type="EMBL" id="HBUF01601139">
    <property type="protein sequence ID" value="CAG6776167.1"/>
    <property type="molecule type" value="Transcribed_RNA"/>
</dbReference>
<evidence type="ECO:0000313" key="2">
    <source>
        <dbReference type="EMBL" id="CAG6776167.1"/>
    </source>
</evidence>
<dbReference type="AlphaFoldDB" id="A0A8D9B485"/>
<proteinExistence type="predicted"/>
<reference evidence="2" key="1">
    <citation type="submission" date="2021-05" db="EMBL/GenBank/DDBJ databases">
        <authorList>
            <person name="Alioto T."/>
            <person name="Alioto T."/>
            <person name="Gomez Garrido J."/>
        </authorList>
    </citation>
    <scope>NUCLEOTIDE SEQUENCE</scope>
</reference>
<name>A0A8D9B485_9HEMI</name>
<protein>
    <submittedName>
        <fullName evidence="2">Uncharacterized protein</fullName>
    </submittedName>
</protein>
<organism evidence="2">
    <name type="scientific">Cacopsylla melanoneura</name>
    <dbReference type="NCBI Taxonomy" id="428564"/>
    <lineage>
        <taxon>Eukaryota</taxon>
        <taxon>Metazoa</taxon>
        <taxon>Ecdysozoa</taxon>
        <taxon>Arthropoda</taxon>
        <taxon>Hexapoda</taxon>
        <taxon>Insecta</taxon>
        <taxon>Pterygota</taxon>
        <taxon>Neoptera</taxon>
        <taxon>Paraneoptera</taxon>
        <taxon>Hemiptera</taxon>
        <taxon>Sternorrhyncha</taxon>
        <taxon>Psylloidea</taxon>
        <taxon>Psyllidae</taxon>
        <taxon>Psyllinae</taxon>
        <taxon>Cacopsylla</taxon>
    </lineage>
</organism>
<accession>A0A8D9B485</accession>
<feature type="transmembrane region" description="Helical" evidence="1">
    <location>
        <begin position="21"/>
        <end position="47"/>
    </location>
</feature>
<keyword evidence="1" id="KW-1133">Transmembrane helix</keyword>
<sequence length="277" mass="29637">MAEHSKRVQYYLIMCRFKIGALVTAVVCVQTVSVFGFQVCSTVGYMFNKLSQETDRIAVVRRDPVLGAADGVINRSGANVAQVVGMSTAQSHLNIVRRNAFAPDLLGATTGKNNQLKPGVLLDRRDPLLGTADGAVKGVGTVGAAAQAAVSVLRRDPLSTDGLPGGNKMKQEIATLGRRATLYSSFKALKVRDISGEAQASITSTGLADKAKKVFDRATSSGPQLRKRIDDGFKLGRRDINGDNIKLGVKVDRRYVTKDIPGKSDILGNANKIKTSY</sequence>
<evidence type="ECO:0000256" key="1">
    <source>
        <dbReference type="SAM" id="Phobius"/>
    </source>
</evidence>
<keyword evidence="1" id="KW-0812">Transmembrane</keyword>
<dbReference type="EMBL" id="HBUF01601143">
    <property type="protein sequence ID" value="CAG6776179.1"/>
    <property type="molecule type" value="Transcribed_RNA"/>
</dbReference>